<feature type="transmembrane region" description="Helical" evidence="1">
    <location>
        <begin position="74"/>
        <end position="95"/>
    </location>
</feature>
<protein>
    <submittedName>
        <fullName evidence="2">Uncharacterized protein</fullName>
    </submittedName>
</protein>
<dbReference type="Proteomes" id="UP000323144">
    <property type="component" value="Chromosome"/>
</dbReference>
<gene>
    <name evidence="2" type="ORF">SCHIN_v1c04700</name>
</gene>
<reference evidence="2 3" key="1">
    <citation type="submission" date="2019-08" db="EMBL/GenBank/DDBJ databases">
        <title>Complete genome sequence of Spiroplasma chinense CCH (DSM 19755).</title>
        <authorList>
            <person name="Shen H.-Y."/>
            <person name="Lin Y.-C."/>
            <person name="Chou L."/>
            <person name="Kuo C.-H."/>
        </authorList>
    </citation>
    <scope>NUCLEOTIDE SEQUENCE [LARGE SCALE GENOMIC DNA]</scope>
    <source>
        <strain evidence="2 3">CCH</strain>
    </source>
</reference>
<dbReference type="KEGG" id="schi:SCHIN_v1c04700"/>
<feature type="transmembrane region" description="Helical" evidence="1">
    <location>
        <begin position="40"/>
        <end position="62"/>
    </location>
</feature>
<keyword evidence="3" id="KW-1185">Reference proteome</keyword>
<dbReference type="EMBL" id="CP043026">
    <property type="protein sequence ID" value="QEH61667.1"/>
    <property type="molecule type" value="Genomic_DNA"/>
</dbReference>
<name>A0A5B9Y5V5_9MOLU</name>
<dbReference type="RefSeq" id="WP_166508057.1">
    <property type="nucleotide sequence ID" value="NZ_CP043026.1"/>
</dbReference>
<accession>A0A5B9Y5V5</accession>
<organism evidence="2 3">
    <name type="scientific">Spiroplasma chinense</name>
    <dbReference type="NCBI Taxonomy" id="216932"/>
    <lineage>
        <taxon>Bacteria</taxon>
        <taxon>Bacillati</taxon>
        <taxon>Mycoplasmatota</taxon>
        <taxon>Mollicutes</taxon>
        <taxon>Entomoplasmatales</taxon>
        <taxon>Spiroplasmataceae</taxon>
        <taxon>Spiroplasma</taxon>
    </lineage>
</organism>
<proteinExistence type="predicted"/>
<dbReference type="AlphaFoldDB" id="A0A5B9Y5V5"/>
<evidence type="ECO:0000313" key="2">
    <source>
        <dbReference type="EMBL" id="QEH61667.1"/>
    </source>
</evidence>
<feature type="transmembrane region" description="Helical" evidence="1">
    <location>
        <begin position="7"/>
        <end position="28"/>
    </location>
</feature>
<sequence>MKIKDKFTILFILGSDILLVLTSIMFIVDGTFNSQYDWITWGYVILGSIVIYCMPIIVYFTYLTKYPIVNGSKLSKKIIGTMFLSPIILIFWDIWLRKEFKNNLAEDVNV</sequence>
<keyword evidence="1" id="KW-0472">Membrane</keyword>
<evidence type="ECO:0000313" key="3">
    <source>
        <dbReference type="Proteomes" id="UP000323144"/>
    </source>
</evidence>
<evidence type="ECO:0000256" key="1">
    <source>
        <dbReference type="SAM" id="Phobius"/>
    </source>
</evidence>
<keyword evidence="1" id="KW-0812">Transmembrane</keyword>
<keyword evidence="1" id="KW-1133">Transmembrane helix</keyword>